<protein>
    <submittedName>
        <fullName evidence="1">MurR/RpiR family transcriptional regulator</fullName>
    </submittedName>
</protein>
<dbReference type="GO" id="GO:0003700">
    <property type="term" value="F:DNA-binding transcription factor activity"/>
    <property type="evidence" value="ECO:0007669"/>
    <property type="project" value="InterPro"/>
</dbReference>
<reference evidence="1 2" key="1">
    <citation type="submission" date="2018-08" db="EMBL/GenBank/DDBJ databases">
        <title>A genome reference for cultivated species of the human gut microbiota.</title>
        <authorList>
            <person name="Zou Y."/>
            <person name="Xue W."/>
            <person name="Luo G."/>
        </authorList>
    </citation>
    <scope>NUCLEOTIDE SEQUENCE [LARGE SCALE GENOMIC DNA]</scope>
    <source>
        <strain evidence="1 2">OM06-4</strain>
    </source>
</reference>
<dbReference type="InterPro" id="IPR036388">
    <property type="entry name" value="WH-like_DNA-bd_sf"/>
</dbReference>
<organism evidence="1 2">
    <name type="scientific">Thomasclavelia ramosa</name>
    <dbReference type="NCBI Taxonomy" id="1547"/>
    <lineage>
        <taxon>Bacteria</taxon>
        <taxon>Bacillati</taxon>
        <taxon>Bacillota</taxon>
        <taxon>Erysipelotrichia</taxon>
        <taxon>Erysipelotrichales</taxon>
        <taxon>Coprobacillaceae</taxon>
        <taxon>Thomasclavelia</taxon>
    </lineage>
</organism>
<dbReference type="Gene3D" id="1.10.10.10">
    <property type="entry name" value="Winged helix-like DNA-binding domain superfamily/Winged helix DNA-binding domain"/>
    <property type="match status" value="1"/>
</dbReference>
<proteinExistence type="predicted"/>
<dbReference type="GO" id="GO:0097367">
    <property type="term" value="F:carbohydrate derivative binding"/>
    <property type="evidence" value="ECO:0007669"/>
    <property type="project" value="InterPro"/>
</dbReference>
<dbReference type="RefSeq" id="WP_117581407.1">
    <property type="nucleotide sequence ID" value="NZ_QUSL01000012.1"/>
</dbReference>
<dbReference type="InterPro" id="IPR009057">
    <property type="entry name" value="Homeodomain-like_sf"/>
</dbReference>
<dbReference type="SUPFAM" id="SSF53697">
    <property type="entry name" value="SIS domain"/>
    <property type="match status" value="1"/>
</dbReference>
<dbReference type="Gene3D" id="3.40.50.10490">
    <property type="entry name" value="Glucose-6-phosphate isomerase like protein, domain 1"/>
    <property type="match status" value="1"/>
</dbReference>
<comment type="caution">
    <text evidence="1">The sequence shown here is derived from an EMBL/GenBank/DDBJ whole genome shotgun (WGS) entry which is preliminary data.</text>
</comment>
<dbReference type="PANTHER" id="PTHR30514">
    <property type="entry name" value="GLUCOKINASE"/>
    <property type="match status" value="1"/>
</dbReference>
<dbReference type="GO" id="GO:0003677">
    <property type="term" value="F:DNA binding"/>
    <property type="evidence" value="ECO:0007669"/>
    <property type="project" value="InterPro"/>
</dbReference>
<dbReference type="PANTHER" id="PTHR30514:SF1">
    <property type="entry name" value="HTH-TYPE TRANSCRIPTIONAL REGULATOR HEXR-RELATED"/>
    <property type="match status" value="1"/>
</dbReference>
<dbReference type="InterPro" id="IPR046348">
    <property type="entry name" value="SIS_dom_sf"/>
</dbReference>
<accession>A0A3E3ECU8</accession>
<dbReference type="AlphaFoldDB" id="A0A3E3ECU8"/>
<evidence type="ECO:0000313" key="2">
    <source>
        <dbReference type="Proteomes" id="UP000261032"/>
    </source>
</evidence>
<dbReference type="GO" id="GO:1901135">
    <property type="term" value="P:carbohydrate derivative metabolic process"/>
    <property type="evidence" value="ECO:0007669"/>
    <property type="project" value="InterPro"/>
</dbReference>
<dbReference type="InterPro" id="IPR047640">
    <property type="entry name" value="RpiR-like"/>
</dbReference>
<sequence length="264" mass="30770">MKREGIHGLIQYLNKTTNNATNTQVAKAIFTNRDKINEISLEKLAGDNYLSQASVSRFIKNQGYKNINEYRWDFIAGQQMLRLNAFNNKKVIISKNNEEIKNDVKQSLLNAFNDIDKLDMTALERLVKIINNYKQVLFIGSEFSLANIYLVQLEMVQYGINAYSYNDPIIMAENLRSLKEDTLIICISTSGQWYNAPSTKEIRDILFSLNNPKILLTCITQHTDEAKFDYIYKFGNQRNDEISGYIQLTYFIPIFRNMYIRYID</sequence>
<dbReference type="EMBL" id="QUSL01000012">
    <property type="protein sequence ID" value="RGD85105.1"/>
    <property type="molecule type" value="Genomic_DNA"/>
</dbReference>
<dbReference type="SUPFAM" id="SSF46689">
    <property type="entry name" value="Homeodomain-like"/>
    <property type="match status" value="1"/>
</dbReference>
<name>A0A3E3ECU8_9FIRM</name>
<dbReference type="Proteomes" id="UP000261032">
    <property type="component" value="Unassembled WGS sequence"/>
</dbReference>
<gene>
    <name evidence="1" type="ORF">DXB93_09110</name>
</gene>
<evidence type="ECO:0000313" key="1">
    <source>
        <dbReference type="EMBL" id="RGD85105.1"/>
    </source>
</evidence>